<keyword evidence="2" id="KW-1185">Reference proteome</keyword>
<proteinExistence type="predicted"/>
<evidence type="ECO:0000313" key="1">
    <source>
        <dbReference type="EMBL" id="PTX61867.1"/>
    </source>
</evidence>
<dbReference type="EMBL" id="QBKR01000006">
    <property type="protein sequence ID" value="PTX61867.1"/>
    <property type="molecule type" value="Genomic_DNA"/>
</dbReference>
<dbReference type="Proteomes" id="UP000244240">
    <property type="component" value="Unassembled WGS sequence"/>
</dbReference>
<accession>A0A2T6C0V8</accession>
<gene>
    <name evidence="1" type="ORF">C8P63_106119</name>
</gene>
<dbReference type="AlphaFoldDB" id="A0A2T6C0V8"/>
<name>A0A2T6C0V8_9BACL</name>
<evidence type="ECO:0000313" key="2">
    <source>
        <dbReference type="Proteomes" id="UP000244240"/>
    </source>
</evidence>
<sequence length="75" mass="8875">MGMEIQINVFPFKGVKIVMPPSYSFDPFVEERERVDFYRDDPFLRKLVLYYCGEKMDERLSALFSQGIFPLEEIG</sequence>
<reference evidence="1 2" key="1">
    <citation type="submission" date="2018-04" db="EMBL/GenBank/DDBJ databases">
        <title>Genomic Encyclopedia of Archaeal and Bacterial Type Strains, Phase II (KMG-II): from individual species to whole genera.</title>
        <authorList>
            <person name="Goeker M."/>
        </authorList>
    </citation>
    <scope>NUCLEOTIDE SEQUENCE [LARGE SCALE GENOMIC DNA]</scope>
    <source>
        <strain evidence="1 2">DSM 45787</strain>
    </source>
</reference>
<comment type="caution">
    <text evidence="1">The sequence shown here is derived from an EMBL/GenBank/DDBJ whole genome shotgun (WGS) entry which is preliminary data.</text>
</comment>
<organism evidence="1 2">
    <name type="scientific">Melghirimyces profundicolus</name>
    <dbReference type="NCBI Taxonomy" id="1242148"/>
    <lineage>
        <taxon>Bacteria</taxon>
        <taxon>Bacillati</taxon>
        <taxon>Bacillota</taxon>
        <taxon>Bacilli</taxon>
        <taxon>Bacillales</taxon>
        <taxon>Thermoactinomycetaceae</taxon>
        <taxon>Melghirimyces</taxon>
    </lineage>
</organism>
<protein>
    <submittedName>
        <fullName evidence="1">Uncharacterized protein</fullName>
    </submittedName>
</protein>